<dbReference type="Pfam" id="PF06985">
    <property type="entry name" value="HET"/>
    <property type="match status" value="1"/>
</dbReference>
<keyword evidence="3" id="KW-1185">Reference proteome</keyword>
<proteinExistence type="predicted"/>
<evidence type="ECO:0000259" key="1">
    <source>
        <dbReference type="Pfam" id="PF06985"/>
    </source>
</evidence>
<dbReference type="Proteomes" id="UP001446871">
    <property type="component" value="Unassembled WGS sequence"/>
</dbReference>
<dbReference type="PANTHER" id="PTHR33112:SF12">
    <property type="entry name" value="HETEROKARYON INCOMPATIBILITY DOMAIN-CONTAINING PROTEIN"/>
    <property type="match status" value="1"/>
</dbReference>
<dbReference type="InterPro" id="IPR010730">
    <property type="entry name" value="HET"/>
</dbReference>
<name>A0ABR1VKF3_9PEZI</name>
<feature type="domain" description="Heterokaryon incompatibility" evidence="1">
    <location>
        <begin position="171"/>
        <end position="301"/>
    </location>
</feature>
<dbReference type="PANTHER" id="PTHR33112">
    <property type="entry name" value="DOMAIN PROTEIN, PUTATIVE-RELATED"/>
    <property type="match status" value="1"/>
</dbReference>
<evidence type="ECO:0000313" key="2">
    <source>
        <dbReference type="EMBL" id="KAK8071713.1"/>
    </source>
</evidence>
<organism evidence="2 3">
    <name type="scientific">Apiospora saccharicola</name>
    <dbReference type="NCBI Taxonomy" id="335842"/>
    <lineage>
        <taxon>Eukaryota</taxon>
        <taxon>Fungi</taxon>
        <taxon>Dikarya</taxon>
        <taxon>Ascomycota</taxon>
        <taxon>Pezizomycotina</taxon>
        <taxon>Sordariomycetes</taxon>
        <taxon>Xylariomycetidae</taxon>
        <taxon>Amphisphaeriales</taxon>
        <taxon>Apiosporaceae</taxon>
        <taxon>Apiospora</taxon>
    </lineage>
</organism>
<accession>A0ABR1VKF3</accession>
<evidence type="ECO:0000313" key="3">
    <source>
        <dbReference type="Proteomes" id="UP001446871"/>
    </source>
</evidence>
<gene>
    <name evidence="2" type="ORF">PG996_005061</name>
</gene>
<sequence>MAPRLWSQNQRRMPHAMPGMQDVAYTPTNTEFPLYKFWTIAASEIFNGCDNHKPFLEPYVWPPEGKELTEILIEFTRGRLYLTACSSKGFETPRAELLLLNEDGVRPGFALGRRLDPGFIDIKLLNDWKRTCTEHHGHTCVNRLTSLSHPLLYLIDTQQMCLVPAAPEMTYVALSYVWGQVRMLKTAKDQLPRTIRDSIGLVPLLEERYLWVDSLCIPQEDEEMKHINISQMAAIYEGASLTIVACDGKDAEFGLRGLRRSSQSRSLPGVLPLAPGISITTRIVVNLLATPWSRRGWTLQEQIFSRRIILFYENTVQWLCRSTRYYEDIDSPHDLPAVALAVHGSKSGQLNPLDLSLDIPELHILSRLIYNYLERDFTYQEDVMPALSSTFSAMQRAFPRGFIHGLPVSFFDSSLVWRSSDMIRRESSRNAVRCPPSWAWAGWKGVFAWNSYSEAFQVIPMLVWHTKESRDSEEEPIPFQNEWYDHKARFMGKSKDLRDGWVYCRGEETKDESSSRFKDYPECQARLWAGKPHKNEQRKGGPTLGDGSFVVRMFGCELWARAVLRDPAGAVVGELCADSMVQAKHINGVYPSAVPVEVVVISRGWHITEPQPVEKEFWEFYNVRWVEWEDGIAYRKGIGRVERSAWERLEKEDISLVLG</sequence>
<dbReference type="EMBL" id="JAQQWM010000003">
    <property type="protein sequence ID" value="KAK8071713.1"/>
    <property type="molecule type" value="Genomic_DNA"/>
</dbReference>
<protein>
    <recommendedName>
        <fullName evidence="1">Heterokaryon incompatibility domain-containing protein</fullName>
    </recommendedName>
</protein>
<comment type="caution">
    <text evidence="2">The sequence shown here is derived from an EMBL/GenBank/DDBJ whole genome shotgun (WGS) entry which is preliminary data.</text>
</comment>
<reference evidence="2 3" key="1">
    <citation type="submission" date="2023-01" db="EMBL/GenBank/DDBJ databases">
        <title>Analysis of 21 Apiospora genomes using comparative genomics revels a genus with tremendous synthesis potential of carbohydrate active enzymes and secondary metabolites.</title>
        <authorList>
            <person name="Sorensen T."/>
        </authorList>
    </citation>
    <scope>NUCLEOTIDE SEQUENCE [LARGE SCALE GENOMIC DNA]</scope>
    <source>
        <strain evidence="2 3">CBS 83171</strain>
    </source>
</reference>